<keyword evidence="3 11" id="KW-0479">Metal-binding</keyword>
<comment type="cofactor">
    <cofactor evidence="11">
        <name>Mn(2+)</name>
        <dbReference type="ChEBI" id="CHEBI:29035"/>
    </cofactor>
    <text evidence="11">Binds 2 manganese ions per subunit.</text>
</comment>
<evidence type="ECO:0000313" key="12">
    <source>
        <dbReference type="EMBL" id="GFE64528.1"/>
    </source>
</evidence>
<dbReference type="InterPro" id="IPR042081">
    <property type="entry name" value="RNA_2'-PTrans_C"/>
</dbReference>
<dbReference type="InterPro" id="IPR001233">
    <property type="entry name" value="RtcB"/>
</dbReference>
<proteinExistence type="predicted"/>
<evidence type="ECO:0000256" key="3">
    <source>
        <dbReference type="ARBA" id="ARBA00022723"/>
    </source>
</evidence>
<evidence type="ECO:0000256" key="1">
    <source>
        <dbReference type="ARBA" id="ARBA00012726"/>
    </source>
</evidence>
<evidence type="ECO:0000256" key="6">
    <source>
        <dbReference type="ARBA" id="ARBA00023134"/>
    </source>
</evidence>
<protein>
    <recommendedName>
        <fullName evidence="1">3'-phosphate/5'-hydroxy nucleic acid ligase</fullName>
        <ecNumber evidence="1">6.5.1.8</ecNumber>
    </recommendedName>
</protein>
<dbReference type="SUPFAM" id="SSF56399">
    <property type="entry name" value="ADP-ribosylation"/>
    <property type="match status" value="1"/>
</dbReference>
<evidence type="ECO:0000256" key="10">
    <source>
        <dbReference type="PIRSR" id="PIRSR601233-2"/>
    </source>
</evidence>
<evidence type="ECO:0000256" key="2">
    <source>
        <dbReference type="ARBA" id="ARBA00022598"/>
    </source>
</evidence>
<dbReference type="Pfam" id="PF01139">
    <property type="entry name" value="RtcB"/>
    <property type="match status" value="1"/>
</dbReference>
<evidence type="ECO:0000256" key="7">
    <source>
        <dbReference type="ARBA" id="ARBA00023211"/>
    </source>
</evidence>
<evidence type="ECO:0000256" key="8">
    <source>
        <dbReference type="ARBA" id="ARBA00047746"/>
    </source>
</evidence>
<dbReference type="PANTHER" id="PTHR43749:SF2">
    <property type="entry name" value="RNA-SPLICING LIGASE RTCB"/>
    <property type="match status" value="1"/>
</dbReference>
<feature type="binding site" evidence="10">
    <location>
        <begin position="414"/>
        <end position="417"/>
    </location>
    <ligand>
        <name>GMP</name>
        <dbReference type="ChEBI" id="CHEBI:58115"/>
    </ligand>
</feature>
<organism evidence="12 13">
    <name type="scientific">Litoreibacter roseus</name>
    <dbReference type="NCBI Taxonomy" id="2601869"/>
    <lineage>
        <taxon>Bacteria</taxon>
        <taxon>Pseudomonadati</taxon>
        <taxon>Pseudomonadota</taxon>
        <taxon>Alphaproteobacteria</taxon>
        <taxon>Rhodobacterales</taxon>
        <taxon>Roseobacteraceae</taxon>
        <taxon>Litoreibacter</taxon>
    </lineage>
</organism>
<dbReference type="PANTHER" id="PTHR43749">
    <property type="entry name" value="RNA-SPLICING LIGASE RTCB"/>
    <property type="match status" value="1"/>
</dbReference>
<dbReference type="InterPro" id="IPR052915">
    <property type="entry name" value="RtcB-like"/>
</dbReference>
<dbReference type="EC" id="6.5.1.8" evidence="1"/>
<evidence type="ECO:0000256" key="11">
    <source>
        <dbReference type="PIRSR" id="PIRSR601233-3"/>
    </source>
</evidence>
<keyword evidence="13" id="KW-1185">Reference proteome</keyword>
<accession>A0A6N6JGV8</accession>
<dbReference type="GO" id="GO:0170057">
    <property type="term" value="F:RNA ligase (GTP) activity"/>
    <property type="evidence" value="ECO:0007669"/>
    <property type="project" value="UniProtKB-EC"/>
</dbReference>
<dbReference type="SUPFAM" id="SSF103365">
    <property type="entry name" value="Hypothetical protein PH1602"/>
    <property type="match status" value="1"/>
</dbReference>
<dbReference type="Gene3D" id="3.90.1860.10">
    <property type="entry name" value="tRNA-splicing ligase RtcB"/>
    <property type="match status" value="1"/>
</dbReference>
<keyword evidence="6 10" id="KW-0342">GTP-binding</keyword>
<evidence type="ECO:0000313" key="13">
    <source>
        <dbReference type="Proteomes" id="UP000436822"/>
    </source>
</evidence>
<evidence type="ECO:0000256" key="9">
    <source>
        <dbReference type="PIRSR" id="PIRSR601233-1"/>
    </source>
</evidence>
<dbReference type="GO" id="GO:0006396">
    <property type="term" value="P:RNA processing"/>
    <property type="evidence" value="ECO:0007669"/>
    <property type="project" value="InterPro"/>
</dbReference>
<dbReference type="GO" id="GO:0030145">
    <property type="term" value="F:manganese ion binding"/>
    <property type="evidence" value="ECO:0007669"/>
    <property type="project" value="TreeGrafter"/>
</dbReference>
<keyword evidence="7 11" id="KW-0464">Manganese</keyword>
<evidence type="ECO:0000256" key="4">
    <source>
        <dbReference type="ARBA" id="ARBA00022741"/>
    </source>
</evidence>
<feature type="active site" description="GMP-histidine intermediate" evidence="9">
    <location>
        <position position="414"/>
    </location>
</feature>
<dbReference type="AlphaFoldDB" id="A0A6N6JGV8"/>
<sequence length="510" mass="55699">MIDAGKMHKAGHAFYQSDNGVWLTDRVPTEYLKIEEKAAGEKTMAQTEITGETLKAWGHIPGKEFGRLLEIAQAGQAAGYGEDQIRAKLEGMKPPPHVPLQNAGDVPFHFNIEASEDEDEVKNLAKVRETMTAVIRTPTVVSAAVMPDACPAGPLGTIPVGGVVAAKNAIHPGMHSADICCSVMMTDLGEADPKTVLDAAEKVTHFGPGGRQNGRRFTLSQNLMDAFRENRFLNNPKILRMAVEHLGTQGDGNHFLFVGKSRNTGRTAIVTHHGSRGPGAILYKLGMEVAERYRRKLSPKTLKQNAWIPADTEDGQDYWAALQLIRKWTKANHNAIHQATVEGSKAEPGDRFWNEHNFVFKRGDLYYHGKGATPAWSDYAADATGLTLIPLNMSEPVLVVRGKDADHALGFSPHGAGRNFSRSEHKRRMGKMTAEQALAAETEGLDIRFPAGGIDASELPSSYKNAGSVVRQIDSFGLAEVVDYIDPYGCMMAGDVPPFWLNKKKKGRRA</sequence>
<name>A0A6N6JGV8_9RHOB</name>
<dbReference type="GO" id="GO:0003909">
    <property type="term" value="F:DNA ligase activity"/>
    <property type="evidence" value="ECO:0007669"/>
    <property type="project" value="TreeGrafter"/>
</dbReference>
<dbReference type="GO" id="GO:0006281">
    <property type="term" value="P:DNA repair"/>
    <property type="evidence" value="ECO:0007669"/>
    <property type="project" value="TreeGrafter"/>
</dbReference>
<keyword evidence="2" id="KW-0436">Ligase</keyword>
<dbReference type="Gene3D" id="3.20.170.30">
    <property type="match status" value="1"/>
</dbReference>
<evidence type="ECO:0000256" key="5">
    <source>
        <dbReference type="ARBA" id="ARBA00022800"/>
    </source>
</evidence>
<comment type="caution">
    <text evidence="12">The sequence shown here is derived from an EMBL/GenBank/DDBJ whole genome shotgun (WGS) entry which is preliminary data.</text>
</comment>
<gene>
    <name evidence="12" type="ORF">KIN_16020</name>
</gene>
<reference evidence="12 13" key="1">
    <citation type="submission" date="2019-12" db="EMBL/GenBank/DDBJ databases">
        <title>Litoreibacter badius sp. nov., a novel bacteriochlorophyll a-containing bacterium in the genus Litoreibacter.</title>
        <authorList>
            <person name="Kanamuro M."/>
            <person name="Takabe Y."/>
            <person name="Mori K."/>
            <person name="Takaichi S."/>
            <person name="Hanada S."/>
        </authorList>
    </citation>
    <scope>NUCLEOTIDE SEQUENCE [LARGE SCALE GENOMIC DNA]</scope>
    <source>
        <strain evidence="12 13">K6</strain>
    </source>
</reference>
<dbReference type="InterPro" id="IPR036025">
    <property type="entry name" value="RtcB-like_sf"/>
</dbReference>
<feature type="binding site" evidence="10">
    <location>
        <begin position="390"/>
        <end position="393"/>
    </location>
    <ligand>
        <name>GMP</name>
        <dbReference type="ChEBI" id="CHEBI:58115"/>
    </ligand>
</feature>
<dbReference type="Proteomes" id="UP000436822">
    <property type="component" value="Unassembled WGS sequence"/>
</dbReference>
<dbReference type="GO" id="GO:0005525">
    <property type="term" value="F:GTP binding"/>
    <property type="evidence" value="ECO:0007669"/>
    <property type="project" value="UniProtKB-KW"/>
</dbReference>
<keyword evidence="5" id="KW-0692">RNA repair</keyword>
<dbReference type="EMBL" id="BLJE01000002">
    <property type="protein sequence ID" value="GFE64528.1"/>
    <property type="molecule type" value="Genomic_DNA"/>
</dbReference>
<feature type="binding site" evidence="11">
    <location>
        <position position="272"/>
    </location>
    <ligand>
        <name>Mn(2+)</name>
        <dbReference type="ChEBI" id="CHEBI:29035"/>
        <label>2</label>
    </ligand>
</feature>
<feature type="binding site" evidence="11">
    <location>
        <position position="254"/>
    </location>
    <ligand>
        <name>Mn(2+)</name>
        <dbReference type="ChEBI" id="CHEBI:29035"/>
        <label>1</label>
    </ligand>
</feature>
<comment type="catalytic activity">
    <reaction evidence="8">
        <text>a 3'-end 3'-phospho-ribonucleotide-RNA + a 5'-end dephospho-ribonucleoside-RNA + GTP = a ribonucleotidyl-ribonucleotide-RNA + GMP + diphosphate</text>
        <dbReference type="Rhea" id="RHEA:68076"/>
        <dbReference type="Rhea" id="RHEA-COMP:10463"/>
        <dbReference type="Rhea" id="RHEA-COMP:13936"/>
        <dbReference type="Rhea" id="RHEA-COMP:17355"/>
        <dbReference type="ChEBI" id="CHEBI:33019"/>
        <dbReference type="ChEBI" id="CHEBI:37565"/>
        <dbReference type="ChEBI" id="CHEBI:58115"/>
        <dbReference type="ChEBI" id="CHEBI:83062"/>
        <dbReference type="ChEBI" id="CHEBI:138284"/>
        <dbReference type="ChEBI" id="CHEBI:173118"/>
        <dbReference type="EC" id="6.5.1.8"/>
    </reaction>
</comment>
<dbReference type="GO" id="GO:0042245">
    <property type="term" value="P:RNA repair"/>
    <property type="evidence" value="ECO:0007669"/>
    <property type="project" value="UniProtKB-KW"/>
</dbReference>
<keyword evidence="4 10" id="KW-0547">Nucleotide-binding</keyword>